<name>A0A4T0IQU9_WALIC</name>
<dbReference type="Proteomes" id="UP000310689">
    <property type="component" value="Unassembled WGS sequence"/>
</dbReference>
<gene>
    <name evidence="1" type="ORF">E3P86_03182</name>
</gene>
<dbReference type="AlphaFoldDB" id="A0A4T0IQU9"/>
<comment type="caution">
    <text evidence="1">The sequence shown here is derived from an EMBL/GenBank/DDBJ whole genome shotgun (WGS) entry which is preliminary data.</text>
</comment>
<protein>
    <submittedName>
        <fullName evidence="1">Uncharacterized protein</fullName>
    </submittedName>
</protein>
<accession>A0A4T0IQU9</accession>
<sequence length="151" mass="17562">MMRSPASIFDELVSRMPLLTPEVIHRPPLCAAIDGVESAHIRCILQLLNDDFQGCQETISLYHGNDNLLKYMKAVCLRRMLDFEASSAIFEELHKEKYPLIDEIYKRPLTYDKFLDKVVELEIRDNSAMRYNLEAIQFSELKILYKHALLA</sequence>
<dbReference type="EMBL" id="SPOI01000209">
    <property type="protein sequence ID" value="TIB32258.1"/>
    <property type="molecule type" value="Genomic_DNA"/>
</dbReference>
<evidence type="ECO:0000313" key="2">
    <source>
        <dbReference type="Proteomes" id="UP000310689"/>
    </source>
</evidence>
<organism evidence="1 2">
    <name type="scientific">Wallemia ichthyophaga</name>
    <dbReference type="NCBI Taxonomy" id="245174"/>
    <lineage>
        <taxon>Eukaryota</taxon>
        <taxon>Fungi</taxon>
        <taxon>Dikarya</taxon>
        <taxon>Basidiomycota</taxon>
        <taxon>Wallemiomycotina</taxon>
        <taxon>Wallemiomycetes</taxon>
        <taxon>Wallemiales</taxon>
        <taxon>Wallemiaceae</taxon>
        <taxon>Wallemia</taxon>
    </lineage>
</organism>
<proteinExistence type="predicted"/>
<evidence type="ECO:0000313" key="1">
    <source>
        <dbReference type="EMBL" id="TIB32258.1"/>
    </source>
</evidence>
<reference evidence="1 2" key="1">
    <citation type="submission" date="2019-03" db="EMBL/GenBank/DDBJ databases">
        <title>Sequencing 23 genomes of Wallemia ichthyophaga.</title>
        <authorList>
            <person name="Gostincar C."/>
        </authorList>
    </citation>
    <scope>NUCLEOTIDE SEQUENCE [LARGE SCALE GENOMIC DNA]</scope>
    <source>
        <strain evidence="1 2">EXF-6200</strain>
    </source>
</reference>